<dbReference type="Proteomes" id="UP001150941">
    <property type="component" value="Unassembled WGS sequence"/>
</dbReference>
<reference evidence="1" key="2">
    <citation type="journal article" date="2023" name="IMA Fungus">
        <title>Comparative genomic study of the Penicillium genus elucidates a diverse pangenome and 15 lateral gene transfer events.</title>
        <authorList>
            <person name="Petersen C."/>
            <person name="Sorensen T."/>
            <person name="Nielsen M.R."/>
            <person name="Sondergaard T.E."/>
            <person name="Sorensen J.L."/>
            <person name="Fitzpatrick D.A."/>
            <person name="Frisvad J.C."/>
            <person name="Nielsen K.L."/>
        </authorList>
    </citation>
    <scope>NUCLEOTIDE SEQUENCE</scope>
    <source>
        <strain evidence="1">IBT 19713</strain>
    </source>
</reference>
<dbReference type="Pfam" id="PF11951">
    <property type="entry name" value="Fungal_trans_2"/>
    <property type="match status" value="1"/>
</dbReference>
<dbReference type="PANTHER" id="PTHR38791">
    <property type="entry name" value="ZN(II)2CYS6 TRANSCRIPTION FACTOR (EUROFUNG)-RELATED-RELATED"/>
    <property type="match status" value="1"/>
</dbReference>
<name>A0A9W9NPL7_9EURO</name>
<accession>A0A9W9NPL7</accession>
<keyword evidence="2" id="KW-1185">Reference proteome</keyword>
<dbReference type="OrthoDB" id="5280547at2759"/>
<proteinExistence type="predicted"/>
<sequence>MAHYNAFLRTSERAGKECGGYRDVLALLFRDETDRAARRSATAKSRAGERQKVGTDLCKDKILPNSWPSITWPNPPISEAAERKLITREPPALPAVVSSSADEQGLRFFFDRFTHRYNGVNSANLTEVSELPPLLQIVFDELSIRDAVVAVGLAALANIKHDRALRLASQEKYVVALRYTRQAVENPDGAHPSHTFILIMMLTLYEMTCCSNGNIDAWATHVEGAAALMQSNAFRSAFRSSHSRPNIQFFFISIIKYFLDQGSISAELRDYTHDTIISPAVDELPAVHLVDILVRFVKLHQYLRDNLNCDPDTAVQLIQGVDSEFEEWKIKLPQKWAFVLDKTDDMGSSLYGEKNGLQFLLVSL</sequence>
<dbReference type="InterPro" id="IPR053175">
    <property type="entry name" value="DHMBA_Reg_Transcription_Factor"/>
</dbReference>
<organism evidence="1 2">
    <name type="scientific">Penicillium chermesinum</name>
    <dbReference type="NCBI Taxonomy" id="63820"/>
    <lineage>
        <taxon>Eukaryota</taxon>
        <taxon>Fungi</taxon>
        <taxon>Dikarya</taxon>
        <taxon>Ascomycota</taxon>
        <taxon>Pezizomycotina</taxon>
        <taxon>Eurotiomycetes</taxon>
        <taxon>Eurotiomycetidae</taxon>
        <taxon>Eurotiales</taxon>
        <taxon>Aspergillaceae</taxon>
        <taxon>Penicillium</taxon>
    </lineage>
</organism>
<evidence type="ECO:0000313" key="2">
    <source>
        <dbReference type="Proteomes" id="UP001150941"/>
    </source>
</evidence>
<evidence type="ECO:0000313" key="1">
    <source>
        <dbReference type="EMBL" id="KAJ5223812.1"/>
    </source>
</evidence>
<dbReference type="GeneID" id="83204953"/>
<gene>
    <name evidence="1" type="ORF">N7468_008354</name>
</gene>
<dbReference type="RefSeq" id="XP_058327995.1">
    <property type="nucleotide sequence ID" value="XM_058477650.1"/>
</dbReference>
<protein>
    <submittedName>
        <fullName evidence="1">Uncharacterized protein</fullName>
    </submittedName>
</protein>
<comment type="caution">
    <text evidence="1">The sequence shown here is derived from an EMBL/GenBank/DDBJ whole genome shotgun (WGS) entry which is preliminary data.</text>
</comment>
<dbReference type="AlphaFoldDB" id="A0A9W9NPL7"/>
<dbReference type="InterPro" id="IPR021858">
    <property type="entry name" value="Fun_TF"/>
</dbReference>
<dbReference type="EMBL" id="JAPQKS010000006">
    <property type="protein sequence ID" value="KAJ5223812.1"/>
    <property type="molecule type" value="Genomic_DNA"/>
</dbReference>
<reference evidence="1" key="1">
    <citation type="submission" date="2022-11" db="EMBL/GenBank/DDBJ databases">
        <authorList>
            <person name="Petersen C."/>
        </authorList>
    </citation>
    <scope>NUCLEOTIDE SEQUENCE</scope>
    <source>
        <strain evidence="1">IBT 19713</strain>
    </source>
</reference>